<reference evidence="1 2" key="1">
    <citation type="journal article" date="2018" name="Sci. Rep.">
        <title>Genomic signatures of local adaptation to the degree of environmental predictability in rotifers.</title>
        <authorList>
            <person name="Franch-Gras L."/>
            <person name="Hahn C."/>
            <person name="Garcia-Roger E.M."/>
            <person name="Carmona M.J."/>
            <person name="Serra M."/>
            <person name="Gomez A."/>
        </authorList>
    </citation>
    <scope>NUCLEOTIDE SEQUENCE [LARGE SCALE GENOMIC DNA]</scope>
    <source>
        <strain evidence="1">HYR1</strain>
    </source>
</reference>
<protein>
    <submittedName>
        <fullName evidence="1">Uncharacterized protein</fullName>
    </submittedName>
</protein>
<name>A0A3M7S5N0_BRAPC</name>
<gene>
    <name evidence="1" type="ORF">BpHYR1_004721</name>
</gene>
<dbReference type="AlphaFoldDB" id="A0A3M7S5N0"/>
<dbReference type="OrthoDB" id="9970059at2759"/>
<proteinExistence type="predicted"/>
<accession>A0A3M7S5N0</accession>
<evidence type="ECO:0000313" key="2">
    <source>
        <dbReference type="Proteomes" id="UP000276133"/>
    </source>
</evidence>
<evidence type="ECO:0000313" key="1">
    <source>
        <dbReference type="EMBL" id="RNA31061.1"/>
    </source>
</evidence>
<organism evidence="1 2">
    <name type="scientific">Brachionus plicatilis</name>
    <name type="common">Marine rotifer</name>
    <name type="synonym">Brachionus muelleri</name>
    <dbReference type="NCBI Taxonomy" id="10195"/>
    <lineage>
        <taxon>Eukaryota</taxon>
        <taxon>Metazoa</taxon>
        <taxon>Spiralia</taxon>
        <taxon>Gnathifera</taxon>
        <taxon>Rotifera</taxon>
        <taxon>Eurotatoria</taxon>
        <taxon>Monogononta</taxon>
        <taxon>Pseudotrocha</taxon>
        <taxon>Ploima</taxon>
        <taxon>Brachionidae</taxon>
        <taxon>Brachionus</taxon>
    </lineage>
</organism>
<comment type="caution">
    <text evidence="1">The sequence shown here is derived from an EMBL/GenBank/DDBJ whole genome shotgun (WGS) entry which is preliminary data.</text>
</comment>
<keyword evidence="2" id="KW-1185">Reference proteome</keyword>
<sequence>MRTTLILSKYSDGFWDRIWGYWRSPAVMKMNGLWSDRKEQQLKSFLMTQRGRGKSRPETFYEKLAKPKYNNKWVKK</sequence>
<dbReference type="Proteomes" id="UP000276133">
    <property type="component" value="Unassembled WGS sequence"/>
</dbReference>
<dbReference type="EMBL" id="REGN01001999">
    <property type="protein sequence ID" value="RNA31061.1"/>
    <property type="molecule type" value="Genomic_DNA"/>
</dbReference>